<dbReference type="AlphaFoldDB" id="A0AAQ3JSL2"/>
<feature type="transmembrane region" description="Helical" evidence="1">
    <location>
        <begin position="49"/>
        <end position="69"/>
    </location>
</feature>
<organism evidence="2 3">
    <name type="scientific">Canna indica</name>
    <name type="common">Indian-shot</name>
    <dbReference type="NCBI Taxonomy" id="4628"/>
    <lineage>
        <taxon>Eukaryota</taxon>
        <taxon>Viridiplantae</taxon>
        <taxon>Streptophyta</taxon>
        <taxon>Embryophyta</taxon>
        <taxon>Tracheophyta</taxon>
        <taxon>Spermatophyta</taxon>
        <taxon>Magnoliopsida</taxon>
        <taxon>Liliopsida</taxon>
        <taxon>Zingiberales</taxon>
        <taxon>Cannaceae</taxon>
        <taxon>Canna</taxon>
    </lineage>
</organism>
<keyword evidence="1" id="KW-1133">Transmembrane helix</keyword>
<evidence type="ECO:0000313" key="3">
    <source>
        <dbReference type="Proteomes" id="UP001327560"/>
    </source>
</evidence>
<name>A0AAQ3JSL2_9LILI</name>
<gene>
    <name evidence="2" type="ORF">Cni_G04350</name>
</gene>
<dbReference type="EMBL" id="CP136890">
    <property type="protein sequence ID" value="WOK95643.1"/>
    <property type="molecule type" value="Genomic_DNA"/>
</dbReference>
<accession>A0AAQ3JSL2</accession>
<proteinExistence type="predicted"/>
<keyword evidence="3" id="KW-1185">Reference proteome</keyword>
<dbReference type="Proteomes" id="UP001327560">
    <property type="component" value="Chromosome 1"/>
</dbReference>
<sequence length="70" mass="7106">MSASRPSAAALPSPPHPLEWTSTEWVKGEKMEEALSIKNTLHLAASSPLVVVVVVVAATAAVAVGANVCG</sequence>
<protein>
    <submittedName>
        <fullName evidence="2">Uncharacterized protein</fullName>
    </submittedName>
</protein>
<keyword evidence="1" id="KW-0812">Transmembrane</keyword>
<evidence type="ECO:0000313" key="2">
    <source>
        <dbReference type="EMBL" id="WOK95643.1"/>
    </source>
</evidence>
<reference evidence="2 3" key="1">
    <citation type="submission" date="2023-10" db="EMBL/GenBank/DDBJ databases">
        <title>Chromosome-scale genome assembly provides insights into flower coloration mechanisms of Canna indica.</title>
        <authorList>
            <person name="Li C."/>
        </authorList>
    </citation>
    <scope>NUCLEOTIDE SEQUENCE [LARGE SCALE GENOMIC DNA]</scope>
    <source>
        <tissue evidence="2">Flower</tissue>
    </source>
</reference>
<keyword evidence="1" id="KW-0472">Membrane</keyword>
<evidence type="ECO:0000256" key="1">
    <source>
        <dbReference type="SAM" id="Phobius"/>
    </source>
</evidence>